<reference evidence="2" key="3">
    <citation type="submission" date="2016-01" db="EMBL/GenBank/DDBJ databases">
        <authorList>
            <person name="McClelland M."/>
            <person name="Jain A."/>
            <person name="Saraogi P."/>
            <person name="Mendelson R."/>
            <person name="Westerman R."/>
            <person name="SanMiguel P."/>
            <person name="Csonka L."/>
        </authorList>
    </citation>
    <scope>NUCLEOTIDE SEQUENCE</scope>
    <source>
        <strain evidence="2">Enping</strain>
    </source>
</reference>
<evidence type="ECO:0000313" key="1">
    <source>
        <dbReference type="EMBL" id="ALN42002.1"/>
    </source>
</evidence>
<dbReference type="GeneID" id="26855088"/>
<dbReference type="OrthoDB" id="8515at10239"/>
<reference evidence="2 3" key="1">
    <citation type="journal article" date="2015" name="Virol. Sin.">
        <title>Genome sequencing and analysis of a granulovirus isolated from the Asiatic rice leafroller, Cnaphalocrocis medinalis.</title>
        <authorList>
            <person name="Zhang S."/>
            <person name="Zhu Z."/>
            <person name="Sun S."/>
            <person name="Chen Q."/>
            <person name="Deng F."/>
            <person name="Yang K."/>
        </authorList>
    </citation>
    <scope>NUCLEOTIDE SEQUENCE [LARGE SCALE GENOMIC DNA]</scope>
    <source>
        <strain evidence="2 3">Enping</strain>
    </source>
</reference>
<keyword evidence="3" id="KW-1185">Reference proteome</keyword>
<dbReference type="EMBL" id="KP658210">
    <property type="protein sequence ID" value="ALN42002.1"/>
    <property type="molecule type" value="Genomic_DNA"/>
</dbReference>
<evidence type="ECO:0000313" key="2">
    <source>
        <dbReference type="EMBL" id="AMF83813.1"/>
    </source>
</evidence>
<dbReference type="EMBL" id="KU593505">
    <property type="protein sequence ID" value="AMF83813.1"/>
    <property type="molecule type" value="Genomic_DNA"/>
</dbReference>
<dbReference type="RefSeq" id="YP_009229980.1">
    <property type="nucleotide sequence ID" value="NC_029304.2"/>
</dbReference>
<reference evidence="1" key="2">
    <citation type="journal article" date="2016" name="PLoS ONE">
        <title>Genome of Cnaphalocrocis medinalis Granulovirus, the First Crambidae-Infecting Betabaculovirus Isolated from Rice Leaffolder to Sequenced.</title>
        <authorList>
            <person name="Han G."/>
            <person name="Xu J."/>
            <person name="Liu Q."/>
            <person name="Li C."/>
            <person name="Xu H."/>
            <person name="Lu Z."/>
        </authorList>
    </citation>
    <scope>NUCLEOTIDE SEQUENCE</scope>
</reference>
<name>A0A109WW65_9BBAC</name>
<dbReference type="InterPro" id="IPR006871">
    <property type="entry name" value="ssDNA-bd_baculovirus"/>
</dbReference>
<organism evidence="2 3">
    <name type="scientific">Cnaphalocrocis medinalis granulovirus</name>
    <dbReference type="NCBI Taxonomy" id="1750712"/>
    <lineage>
        <taxon>Viruses</taxon>
        <taxon>Viruses incertae sedis</taxon>
        <taxon>Naldaviricetes</taxon>
        <taxon>Lefavirales</taxon>
        <taxon>Baculoviridae</taxon>
        <taxon>Betabaculovirus</taxon>
        <taxon>Betabaculovirus cnamedinalis</taxon>
    </lineage>
</organism>
<proteinExistence type="predicted"/>
<accession>A0A109WW65</accession>
<dbReference type="Pfam" id="PF04786">
    <property type="entry name" value="Baculo_DNA_bind"/>
    <property type="match status" value="1"/>
</dbReference>
<dbReference type="Proteomes" id="UP000202719">
    <property type="component" value="Segment"/>
</dbReference>
<protein>
    <submittedName>
        <fullName evidence="2">Dbp</fullName>
    </submittedName>
</protein>
<sequence>MTSAPNVVITEMVDEGHQEEDNKSLIPKIVTMQEVELYNQTYLKRWDTLMVEKCNNKIEKDRNQYMSMLRLVGVHNKQFLDRITETKRFPVLSVLKQYLKEDEHGLCDYDQKYLQILKLEGKANSNKIKYLFGLRTIGKPKKSHFWCNINVRICKGEFGEFMAYNVTDEIHLVMCMEQIMGKYLCQVEKRQDSNLAINIDNNNILNIPKDFNDRKSFMQLFFLIDEKDNYKNVENNSVEYPVVIKQMPDVMFNRLFSIPENQKTGEFREFICMMSFYGVEETVKKISKFDNILEYNMLYQPQLFFYIDKN</sequence>
<evidence type="ECO:0000313" key="3">
    <source>
        <dbReference type="Proteomes" id="UP000202719"/>
    </source>
</evidence>
<dbReference type="KEGG" id="vg:26855088"/>